<evidence type="ECO:0000256" key="4">
    <source>
        <dbReference type="ARBA" id="ARBA00022475"/>
    </source>
</evidence>
<feature type="transmembrane region" description="Helical" evidence="11">
    <location>
        <begin position="573"/>
        <end position="591"/>
    </location>
</feature>
<evidence type="ECO:0000256" key="8">
    <source>
        <dbReference type="ARBA" id="ARBA00023065"/>
    </source>
</evidence>
<feature type="transmembrane region" description="Helical" evidence="11">
    <location>
        <begin position="426"/>
        <end position="446"/>
    </location>
</feature>
<dbReference type="GO" id="GO:0005886">
    <property type="term" value="C:plasma membrane"/>
    <property type="evidence" value="ECO:0007669"/>
    <property type="project" value="UniProtKB-SubCell"/>
</dbReference>
<gene>
    <name evidence="13" type="ORF">HW115_03980</name>
</gene>
<keyword evidence="6 11" id="KW-1133">Transmembrane helix</keyword>
<reference evidence="13 14" key="1">
    <citation type="submission" date="2020-07" db="EMBL/GenBank/DDBJ databases">
        <title>Roseicoccus Jingziensis gen. nov., sp. nov., isolated from coastal seawater.</title>
        <authorList>
            <person name="Feng X."/>
        </authorList>
    </citation>
    <scope>NUCLEOTIDE SEQUENCE [LARGE SCALE GENOMIC DNA]</scope>
    <source>
        <strain evidence="13 14">N1E253</strain>
    </source>
</reference>
<dbReference type="Pfam" id="PF00474">
    <property type="entry name" value="SSF"/>
    <property type="match status" value="1"/>
</dbReference>
<evidence type="ECO:0000256" key="5">
    <source>
        <dbReference type="ARBA" id="ARBA00022692"/>
    </source>
</evidence>
<accession>A0A851GKR1</accession>
<dbReference type="Gene3D" id="2.120.10.80">
    <property type="entry name" value="Kelch-type beta propeller"/>
    <property type="match status" value="1"/>
</dbReference>
<comment type="similarity">
    <text evidence="2">Belongs to the sodium:solute symporter (SSF) (TC 2.A.21) family.</text>
</comment>
<feature type="transmembrane region" description="Helical" evidence="11">
    <location>
        <begin position="467"/>
        <end position="487"/>
    </location>
</feature>
<evidence type="ECO:0000256" key="11">
    <source>
        <dbReference type="SAM" id="Phobius"/>
    </source>
</evidence>
<keyword evidence="8" id="KW-0406">Ion transport</keyword>
<evidence type="ECO:0000256" key="3">
    <source>
        <dbReference type="ARBA" id="ARBA00022448"/>
    </source>
</evidence>
<dbReference type="PANTHER" id="PTHR42985">
    <property type="entry name" value="SODIUM-COUPLED MONOCARBOXYLATE TRANSPORTER"/>
    <property type="match status" value="1"/>
</dbReference>
<feature type="transmembrane region" description="Helical" evidence="11">
    <location>
        <begin position="828"/>
        <end position="853"/>
    </location>
</feature>
<feature type="transmembrane region" description="Helical" evidence="11">
    <location>
        <begin position="801"/>
        <end position="822"/>
    </location>
</feature>
<dbReference type="PROSITE" id="PS50283">
    <property type="entry name" value="NA_SOLUT_SYMP_3"/>
    <property type="match status" value="1"/>
</dbReference>
<evidence type="ECO:0000256" key="9">
    <source>
        <dbReference type="ARBA" id="ARBA00023136"/>
    </source>
</evidence>
<dbReference type="Proteomes" id="UP000557872">
    <property type="component" value="Unassembled WGS sequence"/>
</dbReference>
<feature type="transmembrane region" description="Helical" evidence="11">
    <location>
        <begin position="499"/>
        <end position="517"/>
    </location>
</feature>
<dbReference type="NCBIfam" id="TIGR00813">
    <property type="entry name" value="sss"/>
    <property type="match status" value="1"/>
</dbReference>
<evidence type="ECO:0000256" key="2">
    <source>
        <dbReference type="ARBA" id="ARBA00006434"/>
    </source>
</evidence>
<feature type="transmembrane region" description="Helical" evidence="11">
    <location>
        <begin position="860"/>
        <end position="878"/>
    </location>
</feature>
<dbReference type="Gene3D" id="1.20.1730.10">
    <property type="entry name" value="Sodium/glucose cotransporter"/>
    <property type="match status" value="1"/>
</dbReference>
<keyword evidence="7" id="KW-0915">Sodium</keyword>
<protein>
    <submittedName>
        <fullName evidence="13">Sodium/solute symporter</fullName>
    </submittedName>
</protein>
<dbReference type="EMBL" id="JACBAZ010000001">
    <property type="protein sequence ID" value="NWK54754.1"/>
    <property type="molecule type" value="Genomic_DNA"/>
</dbReference>
<feature type="transmembrane region" description="Helical" evidence="11">
    <location>
        <begin position="538"/>
        <end position="561"/>
    </location>
</feature>
<keyword evidence="5 11" id="KW-0812">Transmembrane</keyword>
<comment type="subcellular location">
    <subcellularLocation>
        <location evidence="1">Cell membrane</location>
        <topology evidence="1">Multi-pass membrane protein</topology>
    </subcellularLocation>
</comment>
<evidence type="ECO:0000256" key="7">
    <source>
        <dbReference type="ARBA" id="ARBA00023053"/>
    </source>
</evidence>
<evidence type="ECO:0000256" key="6">
    <source>
        <dbReference type="ARBA" id="ARBA00022989"/>
    </source>
</evidence>
<dbReference type="RefSeq" id="WP_178931264.1">
    <property type="nucleotide sequence ID" value="NZ_JACBAZ010000001.1"/>
</dbReference>
<dbReference type="InterPro" id="IPR001734">
    <property type="entry name" value="Na/solute_symporter"/>
</dbReference>
<keyword evidence="3" id="KW-0813">Transport</keyword>
<dbReference type="InterPro" id="IPR051163">
    <property type="entry name" value="Sodium:Solute_Symporter_SSF"/>
</dbReference>
<feature type="transmembrane region" description="Helical" evidence="11">
    <location>
        <begin position="698"/>
        <end position="723"/>
    </location>
</feature>
<feature type="chain" id="PRO_5032359525" evidence="12">
    <location>
        <begin position="23"/>
        <end position="927"/>
    </location>
</feature>
<keyword evidence="10" id="KW-0739">Sodium transport</keyword>
<sequence length="927" mass="99599">MKRLRFISLFLTALCSWALTFAGEAIEWNDDFPRLPDAHGFAGPFAGVVGEKDNRWLVVGGGANFPDGAPWTVDAEGYKPPKIWHDSLFAIQLEADSLKAKGAWKKLDLTLPEKLGYGSSVTLPARKTALFIGGNRSTDAGMYHSPKVFEVSQTNAGIAINEVASLPDGISAAGTAIIGNTVFVFSGASEKGSLASCWALDTSAKDNSTWTWQAMPWPESAPGIPARPREHCITGVQDGKWYVFAGRTAIDESIETDASDRNRMHGVDFLRDAYVYSPPAKGAIHTGSWKRVADLPHGLSAAPQSAVPAGVSHLLVLGGVDVPFLRQQKKDRPELNGQGEAHPGFPSSILAYHTITNTWIPSGNVPQGPESERRANDREVSYAPVTTPVVIVGKEFLVPTGEIKPGIRSNQVLSGIVKGKKLGFGIINWIVVVVYLLGMVGIGYWFMKHEAASSTDAYFRGGQRIPWWVAGLSIFATMLSAITFMAIPGTAYATNWNGYIGQWPILVIVPLVVFCYLPFYRRLNITTAYEYLEKRFNVASRVIASITFMLFHVGRVAIVLYLPALALSSVTSINIYAAIFIIGILCVIYTVMGGIEAVVWTDAIQAMVLIGGALLCFGLVVFQVDGGIGAVGAAMTEQSKGITKSFDLTNLSISKSSTSGIIFFLAFMFANLPSYTAGQDVVQRYVTTPTEKEAARSLWLNIVMVLCGSAIFFALGTALFVFYQAHPEKLDPAMPAKDGILPFFIMQNLPVGVAGIIIAGVFAAAQSTISSSLNSVATAFVTDVYGRLIKPESDDGQRLKVARNVVIILGSVGIVVSSYIAWTKIDSAFMLFNTFIGFALGPLGGLFALGVFTKHSSGKAGLIGLLCGVVTVVTVHILNETKIIDVMPLLYGFIGFTSTFIAGALLGCFMPAKAEEVNGLTLLTQKK</sequence>
<feature type="transmembrane region" description="Helical" evidence="11">
    <location>
        <begin position="890"/>
        <end position="910"/>
    </location>
</feature>
<dbReference type="InterPro" id="IPR015915">
    <property type="entry name" value="Kelch-typ_b-propeller"/>
</dbReference>
<proteinExistence type="inferred from homology"/>
<dbReference type="GO" id="GO:0015293">
    <property type="term" value="F:symporter activity"/>
    <property type="evidence" value="ECO:0007669"/>
    <property type="project" value="TreeGrafter"/>
</dbReference>
<feature type="signal peptide" evidence="12">
    <location>
        <begin position="1"/>
        <end position="22"/>
    </location>
</feature>
<organism evidence="13 14">
    <name type="scientific">Oceaniferula marina</name>
    <dbReference type="NCBI Taxonomy" id="2748318"/>
    <lineage>
        <taxon>Bacteria</taxon>
        <taxon>Pseudomonadati</taxon>
        <taxon>Verrucomicrobiota</taxon>
        <taxon>Verrucomicrobiia</taxon>
        <taxon>Verrucomicrobiales</taxon>
        <taxon>Verrucomicrobiaceae</taxon>
        <taxon>Oceaniferula</taxon>
    </lineage>
</organism>
<name>A0A851GKR1_9BACT</name>
<evidence type="ECO:0000256" key="12">
    <source>
        <dbReference type="SAM" id="SignalP"/>
    </source>
</evidence>
<feature type="transmembrane region" description="Helical" evidence="11">
    <location>
        <begin position="743"/>
        <end position="765"/>
    </location>
</feature>
<evidence type="ECO:0000313" key="14">
    <source>
        <dbReference type="Proteomes" id="UP000557872"/>
    </source>
</evidence>
<dbReference type="InterPro" id="IPR038377">
    <property type="entry name" value="Na/Glc_symporter_sf"/>
</dbReference>
<dbReference type="PANTHER" id="PTHR42985:SF40">
    <property type="entry name" value="LD47995P-RELATED"/>
    <property type="match status" value="1"/>
</dbReference>
<evidence type="ECO:0000313" key="13">
    <source>
        <dbReference type="EMBL" id="NWK54754.1"/>
    </source>
</evidence>
<evidence type="ECO:0000256" key="10">
    <source>
        <dbReference type="ARBA" id="ARBA00023201"/>
    </source>
</evidence>
<keyword evidence="14" id="KW-1185">Reference proteome</keyword>
<evidence type="ECO:0000256" key="1">
    <source>
        <dbReference type="ARBA" id="ARBA00004651"/>
    </source>
</evidence>
<keyword evidence="12" id="KW-0732">Signal</keyword>
<keyword evidence="9 11" id="KW-0472">Membrane</keyword>
<dbReference type="GO" id="GO:0006814">
    <property type="term" value="P:sodium ion transport"/>
    <property type="evidence" value="ECO:0007669"/>
    <property type="project" value="UniProtKB-KW"/>
</dbReference>
<feature type="transmembrane region" description="Helical" evidence="11">
    <location>
        <begin position="658"/>
        <end position="677"/>
    </location>
</feature>
<dbReference type="CDD" id="cd11495">
    <property type="entry name" value="SLC5sbd_NIS-like_u3"/>
    <property type="match status" value="1"/>
</dbReference>
<keyword evidence="4" id="KW-1003">Cell membrane</keyword>
<dbReference type="SUPFAM" id="SSF117281">
    <property type="entry name" value="Kelch motif"/>
    <property type="match status" value="1"/>
</dbReference>
<dbReference type="AlphaFoldDB" id="A0A851GKR1"/>
<comment type="caution">
    <text evidence="13">The sequence shown here is derived from an EMBL/GenBank/DDBJ whole genome shotgun (WGS) entry which is preliminary data.</text>
</comment>